<dbReference type="GO" id="GO:0004674">
    <property type="term" value="F:protein serine/threonine kinase activity"/>
    <property type="evidence" value="ECO:0007669"/>
    <property type="project" value="UniProtKB-KW"/>
</dbReference>
<evidence type="ECO:0000256" key="6">
    <source>
        <dbReference type="ARBA" id="ARBA00022840"/>
    </source>
</evidence>
<dbReference type="InterPro" id="IPR001841">
    <property type="entry name" value="Znf_RING"/>
</dbReference>
<evidence type="ECO:0000256" key="2">
    <source>
        <dbReference type="ARBA" id="ARBA00022527"/>
    </source>
</evidence>
<keyword evidence="9" id="KW-0040">ANK repeat</keyword>
<comment type="catalytic activity">
    <reaction evidence="7">
        <text>L-threonyl-[protein] + ATP = O-phospho-L-threonyl-[protein] + ADP + H(+)</text>
        <dbReference type="Rhea" id="RHEA:46608"/>
        <dbReference type="Rhea" id="RHEA-COMP:11060"/>
        <dbReference type="Rhea" id="RHEA-COMP:11605"/>
        <dbReference type="ChEBI" id="CHEBI:15378"/>
        <dbReference type="ChEBI" id="CHEBI:30013"/>
        <dbReference type="ChEBI" id="CHEBI:30616"/>
        <dbReference type="ChEBI" id="CHEBI:61977"/>
        <dbReference type="ChEBI" id="CHEBI:456216"/>
        <dbReference type="EC" id="2.7.11.1"/>
    </reaction>
</comment>
<dbReference type="SMART" id="SM00220">
    <property type="entry name" value="S_TKc"/>
    <property type="match status" value="1"/>
</dbReference>
<dbReference type="Gene3D" id="1.25.40.20">
    <property type="entry name" value="Ankyrin repeat-containing domain"/>
    <property type="match status" value="2"/>
</dbReference>
<dbReference type="EC" id="2.7.11.1" evidence="1"/>
<dbReference type="PANTHER" id="PTHR48006:SF102">
    <property type="entry name" value="LEUCINE-RICH REPEAT-CONTAINING PROTEIN DDB_G0281931-RELATED"/>
    <property type="match status" value="1"/>
</dbReference>
<evidence type="ECO:0000256" key="10">
    <source>
        <dbReference type="PROSITE-ProRule" id="PRU00175"/>
    </source>
</evidence>
<dbReference type="PROSITE" id="PS50011">
    <property type="entry name" value="PROTEIN_KINASE_DOM"/>
    <property type="match status" value="1"/>
</dbReference>
<dbReference type="SMART" id="SM00248">
    <property type="entry name" value="ANK"/>
    <property type="match status" value="3"/>
</dbReference>
<evidence type="ECO:0000256" key="3">
    <source>
        <dbReference type="ARBA" id="ARBA00022679"/>
    </source>
</evidence>
<dbReference type="InterPro" id="IPR008271">
    <property type="entry name" value="Ser/Thr_kinase_AS"/>
</dbReference>
<dbReference type="InterPro" id="IPR013083">
    <property type="entry name" value="Znf_RING/FYVE/PHD"/>
</dbReference>
<feature type="region of interest" description="Disordered" evidence="12">
    <location>
        <begin position="126"/>
        <end position="176"/>
    </location>
</feature>
<keyword evidence="10" id="KW-0862">Zinc</keyword>
<dbReference type="SUPFAM" id="SSF48403">
    <property type="entry name" value="Ankyrin repeat"/>
    <property type="match status" value="1"/>
</dbReference>
<feature type="compositionally biased region" description="Low complexity" evidence="12">
    <location>
        <begin position="150"/>
        <end position="160"/>
    </location>
</feature>
<evidence type="ECO:0000259" key="14">
    <source>
        <dbReference type="PROSITE" id="PS50089"/>
    </source>
</evidence>
<dbReference type="OrthoDB" id="4062651at2759"/>
<dbReference type="InterPro" id="IPR011009">
    <property type="entry name" value="Kinase-like_dom_sf"/>
</dbReference>
<evidence type="ECO:0000256" key="12">
    <source>
        <dbReference type="SAM" id="MobiDB-lite"/>
    </source>
</evidence>
<reference evidence="16" key="1">
    <citation type="journal article" date="2015" name="PLoS Genet.">
        <title>Genome Sequence and Transcriptome Analyses of Chrysochromulina tobin: Metabolic Tools for Enhanced Algal Fitness in the Prominent Order Prymnesiales (Haptophyceae).</title>
        <authorList>
            <person name="Hovde B.T."/>
            <person name="Deodato C.R."/>
            <person name="Hunsperger H.M."/>
            <person name="Ryken S.A."/>
            <person name="Yost W."/>
            <person name="Jha R.K."/>
            <person name="Patterson J."/>
            <person name="Monnat R.J. Jr."/>
            <person name="Barlow S.B."/>
            <person name="Starkenburg S.R."/>
            <person name="Cattolico R.A."/>
        </authorList>
    </citation>
    <scope>NUCLEOTIDE SEQUENCE</scope>
    <source>
        <strain evidence="16">CCMP291</strain>
    </source>
</reference>
<dbReference type="Gene3D" id="1.10.510.10">
    <property type="entry name" value="Transferase(Phosphotransferase) domain 1"/>
    <property type="match status" value="1"/>
</dbReference>
<dbReference type="Proteomes" id="UP000037460">
    <property type="component" value="Unassembled WGS sequence"/>
</dbReference>
<organism evidence="15 16">
    <name type="scientific">Chrysochromulina tobinii</name>
    <dbReference type="NCBI Taxonomy" id="1460289"/>
    <lineage>
        <taxon>Eukaryota</taxon>
        <taxon>Haptista</taxon>
        <taxon>Haptophyta</taxon>
        <taxon>Prymnesiophyceae</taxon>
        <taxon>Prymnesiales</taxon>
        <taxon>Chrysochromulinaceae</taxon>
        <taxon>Chrysochromulina</taxon>
    </lineage>
</organism>
<evidence type="ECO:0000313" key="16">
    <source>
        <dbReference type="Proteomes" id="UP000037460"/>
    </source>
</evidence>
<evidence type="ECO:0000313" key="15">
    <source>
        <dbReference type="EMBL" id="KOO25839.1"/>
    </source>
</evidence>
<feature type="domain" description="RING-type" evidence="14">
    <location>
        <begin position="509"/>
        <end position="551"/>
    </location>
</feature>
<evidence type="ECO:0000256" key="1">
    <source>
        <dbReference type="ARBA" id="ARBA00012513"/>
    </source>
</evidence>
<dbReference type="Gene3D" id="3.30.200.20">
    <property type="entry name" value="Phosphorylase Kinase, domain 1"/>
    <property type="match status" value="1"/>
</dbReference>
<keyword evidence="10" id="KW-0479">Metal-binding</keyword>
<evidence type="ECO:0000256" key="5">
    <source>
        <dbReference type="ARBA" id="ARBA00022777"/>
    </source>
</evidence>
<keyword evidence="6 11" id="KW-0067">ATP-binding</keyword>
<dbReference type="PROSITE" id="PS50089">
    <property type="entry name" value="ZF_RING_2"/>
    <property type="match status" value="1"/>
</dbReference>
<dbReference type="Gene3D" id="3.30.40.10">
    <property type="entry name" value="Zinc/RING finger domain, C3HC4 (zinc finger)"/>
    <property type="match status" value="1"/>
</dbReference>
<dbReference type="Pfam" id="PF12796">
    <property type="entry name" value="Ank_2"/>
    <property type="match status" value="1"/>
</dbReference>
<evidence type="ECO:0000256" key="11">
    <source>
        <dbReference type="PROSITE-ProRule" id="PRU10141"/>
    </source>
</evidence>
<dbReference type="PROSITE" id="PS50088">
    <property type="entry name" value="ANK_REPEAT"/>
    <property type="match status" value="1"/>
</dbReference>
<dbReference type="InterPro" id="IPR000719">
    <property type="entry name" value="Prot_kinase_dom"/>
</dbReference>
<evidence type="ECO:0000256" key="9">
    <source>
        <dbReference type="PROSITE-ProRule" id="PRU00023"/>
    </source>
</evidence>
<dbReference type="SUPFAM" id="SSF56112">
    <property type="entry name" value="Protein kinase-like (PK-like)"/>
    <property type="match status" value="1"/>
</dbReference>
<evidence type="ECO:0000256" key="4">
    <source>
        <dbReference type="ARBA" id="ARBA00022741"/>
    </source>
</evidence>
<comment type="catalytic activity">
    <reaction evidence="8">
        <text>L-seryl-[protein] + ATP = O-phospho-L-seryl-[protein] + ADP + H(+)</text>
        <dbReference type="Rhea" id="RHEA:17989"/>
        <dbReference type="Rhea" id="RHEA-COMP:9863"/>
        <dbReference type="Rhea" id="RHEA-COMP:11604"/>
        <dbReference type="ChEBI" id="CHEBI:15378"/>
        <dbReference type="ChEBI" id="CHEBI:29999"/>
        <dbReference type="ChEBI" id="CHEBI:30616"/>
        <dbReference type="ChEBI" id="CHEBI:83421"/>
        <dbReference type="ChEBI" id="CHEBI:456216"/>
        <dbReference type="EC" id="2.7.11.1"/>
    </reaction>
</comment>
<dbReference type="SMART" id="SM00184">
    <property type="entry name" value="RING"/>
    <property type="match status" value="1"/>
</dbReference>
<dbReference type="InterPro" id="IPR017441">
    <property type="entry name" value="Protein_kinase_ATP_BS"/>
</dbReference>
<proteinExistence type="predicted"/>
<sequence>MSDSMGKAVWQAAKDGNEAELRRLIERGGNVNWHNPEDDGRTALMVASVLGYEGCVRLLLDSEAIEVNATSNYGRSALHGAAINGRLAIVKRLLEQGADPTLRDRDGDTALDDARQYGHSEVVALLSEPRDEAQRNEAQRREAERREAEQLASALAASRLTPVAERPPPAPRLVQTPTPVPVPLAELVAATAGWAAARKVGEGGFGVVYRADALPSRPVLGPVAIKRLGADSQQGLNELMSEVQLLGTCRHEHLLPLLAFCYEGGVGCLVYPLMAGGSLEDRLVRDDDASRRLASLLPAAGGARPPLTWQQRLRAVRDATRALVFLHTQTATRPVILHRDIKPANVLLDLEGNAKLADVGLAKQAHEMQGGRTHLTTRNLAGTNGYIDPLYADSGQYSQTTDAYAMGVTLLVALSGRRAPQAKDAADDALEDLTDGAALQRALDPVAGWPEPAARELLGIVKGLYWERRQQRRMSLASALETIERVCEDQSVRPGMAEPAADADAPRMCVICMDAPRTTRFRPCGHSQCCEACAALVIGRGGGASRCPYCRTSITTMVTDPNITNEVTFVGLS</sequence>
<dbReference type="PANTHER" id="PTHR48006">
    <property type="entry name" value="LEUCINE-RICH REPEAT-CONTAINING PROTEIN DDB_G0281931-RELATED"/>
    <property type="match status" value="1"/>
</dbReference>
<dbReference type="EMBL" id="JWZX01002922">
    <property type="protein sequence ID" value="KOO25839.1"/>
    <property type="molecule type" value="Genomic_DNA"/>
</dbReference>
<gene>
    <name evidence="15" type="ORF">Ctob_008551</name>
</gene>
<dbReference type="PROSITE" id="PS00108">
    <property type="entry name" value="PROTEIN_KINASE_ST"/>
    <property type="match status" value="1"/>
</dbReference>
<dbReference type="Pfam" id="PF00069">
    <property type="entry name" value="Pkinase"/>
    <property type="match status" value="1"/>
</dbReference>
<feature type="repeat" description="ANK" evidence="9">
    <location>
        <begin position="73"/>
        <end position="105"/>
    </location>
</feature>
<keyword evidence="5 15" id="KW-0418">Kinase</keyword>
<keyword evidence="2" id="KW-0723">Serine/threonine-protein kinase</keyword>
<dbReference type="AlphaFoldDB" id="A0A0M0JGX6"/>
<dbReference type="GO" id="GO:0008270">
    <property type="term" value="F:zinc ion binding"/>
    <property type="evidence" value="ECO:0007669"/>
    <property type="project" value="UniProtKB-KW"/>
</dbReference>
<evidence type="ECO:0000256" key="8">
    <source>
        <dbReference type="ARBA" id="ARBA00048679"/>
    </source>
</evidence>
<dbReference type="InterPro" id="IPR051824">
    <property type="entry name" value="LRR_Rcpt-Like_S/T_Kinase"/>
</dbReference>
<dbReference type="Pfam" id="PF13920">
    <property type="entry name" value="zf-C3HC4_3"/>
    <property type="match status" value="1"/>
</dbReference>
<name>A0A0M0JGX6_9EUKA</name>
<comment type="caution">
    <text evidence="15">The sequence shown here is derived from an EMBL/GenBank/DDBJ whole genome shotgun (WGS) entry which is preliminary data.</text>
</comment>
<accession>A0A0M0JGX6</accession>
<protein>
    <recommendedName>
        <fullName evidence="1">non-specific serine/threonine protein kinase</fullName>
        <ecNumber evidence="1">2.7.11.1</ecNumber>
    </recommendedName>
</protein>
<dbReference type="PROSITE" id="PS00107">
    <property type="entry name" value="PROTEIN_KINASE_ATP"/>
    <property type="match status" value="1"/>
</dbReference>
<dbReference type="SUPFAM" id="SSF57850">
    <property type="entry name" value="RING/U-box"/>
    <property type="match status" value="1"/>
</dbReference>
<feature type="binding site" evidence="11">
    <location>
        <position position="226"/>
    </location>
    <ligand>
        <name>ATP</name>
        <dbReference type="ChEBI" id="CHEBI:30616"/>
    </ligand>
</feature>
<keyword evidence="16" id="KW-1185">Reference proteome</keyword>
<feature type="compositionally biased region" description="Basic and acidic residues" evidence="12">
    <location>
        <begin position="128"/>
        <end position="149"/>
    </location>
</feature>
<dbReference type="InterPro" id="IPR036770">
    <property type="entry name" value="Ankyrin_rpt-contain_sf"/>
</dbReference>
<keyword evidence="10" id="KW-0863">Zinc-finger</keyword>
<keyword evidence="3" id="KW-0808">Transferase</keyword>
<evidence type="ECO:0000256" key="7">
    <source>
        <dbReference type="ARBA" id="ARBA00047899"/>
    </source>
</evidence>
<feature type="domain" description="Protein kinase" evidence="13">
    <location>
        <begin position="194"/>
        <end position="486"/>
    </location>
</feature>
<evidence type="ECO:0000259" key="13">
    <source>
        <dbReference type="PROSITE" id="PS50011"/>
    </source>
</evidence>
<dbReference type="GO" id="GO:0005524">
    <property type="term" value="F:ATP binding"/>
    <property type="evidence" value="ECO:0007669"/>
    <property type="project" value="UniProtKB-UniRule"/>
</dbReference>
<keyword evidence="4 11" id="KW-0547">Nucleotide-binding</keyword>
<dbReference type="PROSITE" id="PS50297">
    <property type="entry name" value="ANK_REP_REGION"/>
    <property type="match status" value="1"/>
</dbReference>
<dbReference type="InterPro" id="IPR002110">
    <property type="entry name" value="Ankyrin_rpt"/>
</dbReference>